<dbReference type="GO" id="GO:0008360">
    <property type="term" value="P:regulation of cell shape"/>
    <property type="evidence" value="ECO:0007669"/>
    <property type="project" value="UniProtKB-KW"/>
</dbReference>
<dbReference type="Gene3D" id="3.40.1390.10">
    <property type="entry name" value="MurE/MurF, N-terminal domain"/>
    <property type="match status" value="1"/>
</dbReference>
<dbReference type="Pfam" id="PF08245">
    <property type="entry name" value="Mur_ligase_M"/>
    <property type="match status" value="1"/>
</dbReference>
<dbReference type="Pfam" id="PF02875">
    <property type="entry name" value="Mur_ligase_C"/>
    <property type="match status" value="1"/>
</dbReference>
<keyword evidence="3 10" id="KW-0132">Cell division</keyword>
<dbReference type="EMBL" id="DSUJ01000008">
    <property type="protein sequence ID" value="HFI90728.1"/>
    <property type="molecule type" value="Genomic_DNA"/>
</dbReference>
<dbReference type="InterPro" id="IPR036615">
    <property type="entry name" value="Mur_ligase_C_dom_sf"/>
</dbReference>
<gene>
    <name evidence="10" type="primary">murF</name>
    <name evidence="15" type="ORF">ENS31_04240</name>
</gene>
<accession>A0A7V2ZJ15</accession>
<evidence type="ECO:0000256" key="3">
    <source>
        <dbReference type="ARBA" id="ARBA00022618"/>
    </source>
</evidence>
<comment type="catalytic activity">
    <reaction evidence="10 11">
        <text>D-alanyl-D-alanine + UDP-N-acetyl-alpha-D-muramoyl-L-alanyl-gamma-D-glutamyl-meso-2,6-diaminopimelate + ATP = UDP-N-acetyl-alpha-D-muramoyl-L-alanyl-gamma-D-glutamyl-meso-2,6-diaminopimeloyl-D-alanyl-D-alanine + ADP + phosphate + H(+)</text>
        <dbReference type="Rhea" id="RHEA:28374"/>
        <dbReference type="ChEBI" id="CHEBI:15378"/>
        <dbReference type="ChEBI" id="CHEBI:30616"/>
        <dbReference type="ChEBI" id="CHEBI:43474"/>
        <dbReference type="ChEBI" id="CHEBI:57822"/>
        <dbReference type="ChEBI" id="CHEBI:61386"/>
        <dbReference type="ChEBI" id="CHEBI:83905"/>
        <dbReference type="ChEBI" id="CHEBI:456216"/>
        <dbReference type="EC" id="6.3.2.10"/>
    </reaction>
</comment>
<evidence type="ECO:0000256" key="1">
    <source>
        <dbReference type="ARBA" id="ARBA00022490"/>
    </source>
</evidence>
<keyword evidence="2 10" id="KW-0436">Ligase</keyword>
<keyword evidence="9 10" id="KW-0961">Cell wall biogenesis/degradation</keyword>
<evidence type="ECO:0000256" key="5">
    <source>
        <dbReference type="ARBA" id="ARBA00022840"/>
    </source>
</evidence>
<dbReference type="SUPFAM" id="SSF53623">
    <property type="entry name" value="MurD-like peptide ligases, catalytic domain"/>
    <property type="match status" value="1"/>
</dbReference>
<evidence type="ECO:0000256" key="7">
    <source>
        <dbReference type="ARBA" id="ARBA00022984"/>
    </source>
</evidence>
<evidence type="ECO:0000256" key="2">
    <source>
        <dbReference type="ARBA" id="ARBA00022598"/>
    </source>
</evidence>
<feature type="binding site" evidence="10">
    <location>
        <begin position="116"/>
        <end position="122"/>
    </location>
    <ligand>
        <name>ATP</name>
        <dbReference type="ChEBI" id="CHEBI:30616"/>
    </ligand>
</feature>
<evidence type="ECO:0000259" key="13">
    <source>
        <dbReference type="Pfam" id="PF02875"/>
    </source>
</evidence>
<comment type="pathway">
    <text evidence="10 11">Cell wall biogenesis; peptidoglycan biosynthesis.</text>
</comment>
<dbReference type="NCBIfam" id="TIGR01143">
    <property type="entry name" value="murF"/>
    <property type="match status" value="1"/>
</dbReference>
<comment type="subcellular location">
    <subcellularLocation>
        <location evidence="10 11">Cytoplasm</location>
    </subcellularLocation>
</comment>
<evidence type="ECO:0000256" key="11">
    <source>
        <dbReference type="RuleBase" id="RU004136"/>
    </source>
</evidence>
<keyword evidence="8 10" id="KW-0131">Cell cycle</keyword>
<dbReference type="PANTHER" id="PTHR43024">
    <property type="entry name" value="UDP-N-ACETYLMURAMOYL-TRIPEPTIDE--D-ALANYL-D-ALANINE LIGASE"/>
    <property type="match status" value="1"/>
</dbReference>
<proteinExistence type="inferred from homology"/>
<keyword evidence="6 10" id="KW-0133">Cell shape</keyword>
<dbReference type="GO" id="GO:0005524">
    <property type="term" value="F:ATP binding"/>
    <property type="evidence" value="ECO:0007669"/>
    <property type="project" value="UniProtKB-UniRule"/>
</dbReference>
<dbReference type="SUPFAM" id="SSF63418">
    <property type="entry name" value="MurE/MurF N-terminal domain"/>
    <property type="match status" value="1"/>
</dbReference>
<protein>
    <recommendedName>
        <fullName evidence="10 11">UDP-N-acetylmuramoyl-tripeptide--D-alanyl-D-alanine ligase</fullName>
        <ecNumber evidence="10 11">6.3.2.10</ecNumber>
    </recommendedName>
    <alternativeName>
        <fullName evidence="10">D-alanyl-D-alanine-adding enzyme</fullName>
    </alternativeName>
</protein>
<dbReference type="InterPro" id="IPR004101">
    <property type="entry name" value="Mur_ligase_C"/>
</dbReference>
<keyword evidence="5 10" id="KW-0067">ATP-binding</keyword>
<dbReference type="InterPro" id="IPR013221">
    <property type="entry name" value="Mur_ligase_cen"/>
</dbReference>
<keyword evidence="7 10" id="KW-0573">Peptidoglycan synthesis</keyword>
<comment type="similarity">
    <text evidence="10">Belongs to the MurCDEF family. MurF subfamily.</text>
</comment>
<dbReference type="GO" id="GO:0051301">
    <property type="term" value="P:cell division"/>
    <property type="evidence" value="ECO:0007669"/>
    <property type="project" value="UniProtKB-KW"/>
</dbReference>
<dbReference type="GO" id="GO:0071555">
    <property type="term" value="P:cell wall organization"/>
    <property type="evidence" value="ECO:0007669"/>
    <property type="project" value="UniProtKB-KW"/>
</dbReference>
<dbReference type="EC" id="6.3.2.10" evidence="10 11"/>
<dbReference type="GO" id="GO:0005737">
    <property type="term" value="C:cytoplasm"/>
    <property type="evidence" value="ECO:0007669"/>
    <property type="project" value="UniProtKB-SubCell"/>
</dbReference>
<keyword evidence="4 10" id="KW-0547">Nucleotide-binding</keyword>
<dbReference type="SUPFAM" id="SSF53244">
    <property type="entry name" value="MurD-like peptide ligases, peptide-binding domain"/>
    <property type="match status" value="1"/>
</dbReference>
<evidence type="ECO:0000256" key="4">
    <source>
        <dbReference type="ARBA" id="ARBA00022741"/>
    </source>
</evidence>
<reference evidence="15" key="1">
    <citation type="journal article" date="2020" name="mSystems">
        <title>Genome- and Community-Level Interaction Insights into Carbon Utilization and Element Cycling Functions of Hydrothermarchaeota in Hydrothermal Sediment.</title>
        <authorList>
            <person name="Zhou Z."/>
            <person name="Liu Y."/>
            <person name="Xu W."/>
            <person name="Pan J."/>
            <person name="Luo Z.H."/>
            <person name="Li M."/>
        </authorList>
    </citation>
    <scope>NUCLEOTIDE SEQUENCE [LARGE SCALE GENOMIC DNA]</scope>
    <source>
        <strain evidence="15">SpSt-479</strain>
    </source>
</reference>
<name>A0A7V2ZJ15_9BACT</name>
<dbReference type="Pfam" id="PF01225">
    <property type="entry name" value="Mur_ligase"/>
    <property type="match status" value="1"/>
</dbReference>
<sequence>MKKIKLTLNDFFNLPDAEIFNPDKFRDITSVSIDSRKIGKNCLFIAIKGERFDGHDFINEVIKKKVSAVLINKNQFERFKNLDIPFITVKDTTKSLGDIASVWRDKLDAKVIGITGSAGKTTTKEMLASILSVKFRVNKTVGNNNNHIGVPLTLLSTKAKDQIVVVEHGTNHFGEIKYTANISRPDFALITNIGHSHLEYLKDRKGVLKEKSALLKVTAKLGDLVFINKDDDLLSAYGRVFKRKITFGFDKQCDYKGKIENIDKLGRATIEISYDKKKFSAKLPIAGEQNAKNFLAAFAIAKELKLSDKQILKGLKKIKSASKRLEVKKFDNTIIINDSYNANPDSMKASLKLLTRMKPAYRKIAVIGDMFELGRQSKRLHREIGSFINELKLDEVYTVGKLSENIHKSLNGRVPVKKHFSEKTLLIKTLKKSDLKKSIILIKGSRGMKMEEIYSALEEKLK</sequence>
<evidence type="ECO:0000256" key="6">
    <source>
        <dbReference type="ARBA" id="ARBA00022960"/>
    </source>
</evidence>
<dbReference type="Gene3D" id="3.90.190.20">
    <property type="entry name" value="Mur ligase, C-terminal domain"/>
    <property type="match status" value="1"/>
</dbReference>
<feature type="domain" description="Mur ligase C-terminal" evidence="13">
    <location>
        <begin position="324"/>
        <end position="446"/>
    </location>
</feature>
<dbReference type="InterPro" id="IPR005863">
    <property type="entry name" value="UDP-N-AcMur_synth"/>
</dbReference>
<evidence type="ECO:0000256" key="9">
    <source>
        <dbReference type="ARBA" id="ARBA00023316"/>
    </source>
</evidence>
<dbReference type="InterPro" id="IPR000713">
    <property type="entry name" value="Mur_ligase_N"/>
</dbReference>
<dbReference type="GO" id="GO:0009252">
    <property type="term" value="P:peptidoglycan biosynthetic process"/>
    <property type="evidence" value="ECO:0007669"/>
    <property type="project" value="UniProtKB-UniRule"/>
</dbReference>
<dbReference type="UniPathway" id="UPA00219"/>
<dbReference type="InterPro" id="IPR051046">
    <property type="entry name" value="MurCDEF_CellWall_CoF430Synth"/>
</dbReference>
<evidence type="ECO:0000256" key="10">
    <source>
        <dbReference type="HAMAP-Rule" id="MF_02019"/>
    </source>
</evidence>
<evidence type="ECO:0000259" key="12">
    <source>
        <dbReference type="Pfam" id="PF01225"/>
    </source>
</evidence>
<dbReference type="PANTHER" id="PTHR43024:SF1">
    <property type="entry name" value="UDP-N-ACETYLMURAMOYL-TRIPEPTIDE--D-ALANYL-D-ALANINE LIGASE"/>
    <property type="match status" value="1"/>
</dbReference>
<dbReference type="GO" id="GO:0047480">
    <property type="term" value="F:UDP-N-acetylmuramoyl-tripeptide-D-alanyl-D-alanine ligase activity"/>
    <property type="evidence" value="ECO:0007669"/>
    <property type="project" value="UniProtKB-UniRule"/>
</dbReference>
<dbReference type="AlphaFoldDB" id="A0A7V2ZJ15"/>
<evidence type="ECO:0000313" key="15">
    <source>
        <dbReference type="EMBL" id="HFI90728.1"/>
    </source>
</evidence>
<dbReference type="InterPro" id="IPR036565">
    <property type="entry name" value="Mur-like_cat_sf"/>
</dbReference>
<feature type="domain" description="Mur ligase N-terminal catalytic" evidence="12">
    <location>
        <begin position="28"/>
        <end position="101"/>
    </location>
</feature>
<dbReference type="HAMAP" id="MF_02019">
    <property type="entry name" value="MurF"/>
    <property type="match status" value="1"/>
</dbReference>
<evidence type="ECO:0000256" key="8">
    <source>
        <dbReference type="ARBA" id="ARBA00023306"/>
    </source>
</evidence>
<organism evidence="15">
    <name type="scientific">Ignavibacterium album</name>
    <dbReference type="NCBI Taxonomy" id="591197"/>
    <lineage>
        <taxon>Bacteria</taxon>
        <taxon>Pseudomonadati</taxon>
        <taxon>Ignavibacteriota</taxon>
        <taxon>Ignavibacteria</taxon>
        <taxon>Ignavibacteriales</taxon>
        <taxon>Ignavibacteriaceae</taxon>
        <taxon>Ignavibacterium</taxon>
    </lineage>
</organism>
<comment type="caution">
    <text evidence="15">The sequence shown here is derived from an EMBL/GenBank/DDBJ whole genome shotgun (WGS) entry which is preliminary data.</text>
</comment>
<dbReference type="Gene3D" id="3.40.1190.10">
    <property type="entry name" value="Mur-like, catalytic domain"/>
    <property type="match status" value="1"/>
</dbReference>
<feature type="domain" description="Mur ligase central" evidence="14">
    <location>
        <begin position="114"/>
        <end position="301"/>
    </location>
</feature>
<keyword evidence="1 10" id="KW-0963">Cytoplasm</keyword>
<dbReference type="InterPro" id="IPR035911">
    <property type="entry name" value="MurE/MurF_N"/>
</dbReference>
<evidence type="ECO:0000259" key="14">
    <source>
        <dbReference type="Pfam" id="PF08245"/>
    </source>
</evidence>
<comment type="function">
    <text evidence="10 11">Involved in cell wall formation. Catalyzes the final step in the synthesis of UDP-N-acetylmuramoyl-pentapeptide, the precursor of murein.</text>
</comment>